<feature type="transmembrane region" description="Helical" evidence="3">
    <location>
        <begin position="175"/>
        <end position="194"/>
    </location>
</feature>
<feature type="transmembrane region" description="Helical" evidence="3">
    <location>
        <begin position="120"/>
        <end position="138"/>
    </location>
</feature>
<keyword evidence="3" id="KW-0472">Membrane</keyword>
<accession>A0A4S8FA46</accession>
<evidence type="ECO:0000313" key="5">
    <source>
        <dbReference type="Proteomes" id="UP000308917"/>
    </source>
</evidence>
<keyword evidence="1" id="KW-0677">Repeat</keyword>
<feature type="transmembrane region" description="Helical" evidence="3">
    <location>
        <begin position="144"/>
        <end position="163"/>
    </location>
</feature>
<keyword evidence="3" id="KW-1133">Transmembrane helix</keyword>
<comment type="caution">
    <text evidence="4">The sequence shown here is derived from an EMBL/GenBank/DDBJ whole genome shotgun (WGS) entry which is preliminary data.</text>
</comment>
<dbReference type="InterPro" id="IPR052346">
    <property type="entry name" value="O-mannosyl-transferase_TMTC"/>
</dbReference>
<dbReference type="Proteomes" id="UP000308917">
    <property type="component" value="Unassembled WGS sequence"/>
</dbReference>
<dbReference type="PANTHER" id="PTHR44227:SF3">
    <property type="entry name" value="PROTEIN O-MANNOSYL-TRANSFERASE TMTC4"/>
    <property type="match status" value="1"/>
</dbReference>
<proteinExistence type="predicted"/>
<name>A0A4S8FA46_9BURK</name>
<feature type="transmembrane region" description="Helical" evidence="3">
    <location>
        <begin position="226"/>
        <end position="243"/>
    </location>
</feature>
<feature type="transmembrane region" description="Helical" evidence="3">
    <location>
        <begin position="358"/>
        <end position="376"/>
    </location>
</feature>
<dbReference type="EMBL" id="STFG01000004">
    <property type="protein sequence ID" value="THU03705.1"/>
    <property type="molecule type" value="Genomic_DNA"/>
</dbReference>
<reference evidence="4 5" key="1">
    <citation type="journal article" date="2015" name="Antonie Van Leeuwenhoek">
        <title>Lampropedia puyangensis sp. nov., isolated from symptomatic bark of Populus ? euramericana canker and emended description of Lampropedia hyalina (Ehrenberg 1832) Lee et al. 2004.</title>
        <authorList>
            <person name="Li Y."/>
            <person name="Wang T."/>
            <person name="Piao C.G."/>
            <person name="Wang L.F."/>
            <person name="Tian G.Z."/>
            <person name="Zhu T.H."/>
            <person name="Guo M.W."/>
        </authorList>
    </citation>
    <scope>NUCLEOTIDE SEQUENCE [LARGE SCALE GENOMIC DNA]</scope>
    <source>
        <strain evidence="4 5">2-bin</strain>
    </source>
</reference>
<sequence length="652" mass="74501">MRRHLTILGLLFLLALATIVLQPGLNGGFLFDDWPNLEYMGSLDGVRDWETFKSFVFGGVAGPLGRPVSLASFLLDDFTWPSEPYSFKRTNLLIHLLTGLMLCWATLNLLRLYGISEDKAIWIALLNMGLWLLHPYMVSTTLYVVQRMAQLAALFMFAGLAAYLHGRRLLASKPLLSYLWMSGALGLGTLLAAFSKENGVLLPLLVLIVEFCLPTALRFNKPDWRWRALFLWFPTGAIAYKVYKEINFSADLWPTRAFNQVERLWSETRILWEYLYHLYVPRIEGRGLFQDGFLISTGWLEPITTIFAALGLLALLLIAFSVRHRWPFITLAILFFFGAHVLESSVFGLELYFEHRNYVAAAFLFLPIAAASTWLIRKISPPLVATIYIALLGMLAVLTWQRATLWSDNDRLQTYWAVTSPESPRAQNFLAVQLFKNGQPDQGMAFLQEAMIRLPNSSLLTMQWLLQRVLYGVANEQDFQLAKQRIAHQRFDAQAVLGMRMIVEELITTGKPIQYRQWSRELLHAMEGNRQYQAVPLFRRLKPYLEGLLWLADGQVEKALPLMVLAMDRYADTDTALSIVAHFGNAGYPAEALQLLDKAQSIYEKQPVRKLKRSSEVYDLEFPRLRALLLEDLRKLSSHRNETGLPEKTAEP</sequence>
<dbReference type="PANTHER" id="PTHR44227">
    <property type="match status" value="1"/>
</dbReference>
<keyword evidence="3" id="KW-0812">Transmembrane</keyword>
<evidence type="ECO:0000256" key="2">
    <source>
        <dbReference type="ARBA" id="ARBA00022803"/>
    </source>
</evidence>
<feature type="transmembrane region" description="Helical" evidence="3">
    <location>
        <begin position="303"/>
        <end position="322"/>
    </location>
</feature>
<feature type="transmembrane region" description="Helical" evidence="3">
    <location>
        <begin position="92"/>
        <end position="113"/>
    </location>
</feature>
<feature type="transmembrane region" description="Helical" evidence="3">
    <location>
        <begin position="383"/>
        <end position="400"/>
    </location>
</feature>
<protein>
    <submittedName>
        <fullName evidence="4">Tetratricopeptide repeat protein</fullName>
    </submittedName>
</protein>
<evidence type="ECO:0000256" key="1">
    <source>
        <dbReference type="ARBA" id="ARBA00022737"/>
    </source>
</evidence>
<feature type="transmembrane region" description="Helical" evidence="3">
    <location>
        <begin position="200"/>
        <end position="219"/>
    </location>
</feature>
<feature type="transmembrane region" description="Helical" evidence="3">
    <location>
        <begin position="329"/>
        <end position="352"/>
    </location>
</feature>
<dbReference type="OrthoDB" id="8566379at2"/>
<organism evidence="4 5">
    <name type="scientific">Lampropedia puyangensis</name>
    <dbReference type="NCBI Taxonomy" id="1330072"/>
    <lineage>
        <taxon>Bacteria</taxon>
        <taxon>Pseudomonadati</taxon>
        <taxon>Pseudomonadota</taxon>
        <taxon>Betaproteobacteria</taxon>
        <taxon>Burkholderiales</taxon>
        <taxon>Comamonadaceae</taxon>
        <taxon>Lampropedia</taxon>
    </lineage>
</organism>
<dbReference type="AlphaFoldDB" id="A0A4S8FA46"/>
<keyword evidence="5" id="KW-1185">Reference proteome</keyword>
<evidence type="ECO:0000256" key="3">
    <source>
        <dbReference type="SAM" id="Phobius"/>
    </source>
</evidence>
<keyword evidence="2" id="KW-0802">TPR repeat</keyword>
<evidence type="ECO:0000313" key="4">
    <source>
        <dbReference type="EMBL" id="THU03705.1"/>
    </source>
</evidence>
<gene>
    <name evidence="4" type="ORF">E9531_05825</name>
</gene>